<keyword evidence="17" id="KW-1185">Reference proteome</keyword>
<comment type="similarity">
    <text evidence="3">Belongs to the sorting nexin family.</text>
</comment>
<evidence type="ECO:0000259" key="15">
    <source>
        <dbReference type="PROSITE" id="PS50195"/>
    </source>
</evidence>
<feature type="region of interest" description="Disordered" evidence="14">
    <location>
        <begin position="80"/>
        <end position="136"/>
    </location>
</feature>
<keyword evidence="6" id="KW-0597">Phosphoprotein</keyword>
<dbReference type="FunFam" id="1.20.1270.60:FF:000012">
    <property type="entry name" value="Sorting nexin 2"/>
    <property type="match status" value="1"/>
</dbReference>
<feature type="compositionally biased region" description="Polar residues" evidence="14">
    <location>
        <begin position="103"/>
        <end position="120"/>
    </location>
</feature>
<evidence type="ECO:0000313" key="16">
    <source>
        <dbReference type="EMBL" id="KAL2094045.1"/>
    </source>
</evidence>
<dbReference type="PANTHER" id="PTHR10555">
    <property type="entry name" value="SORTING NEXIN"/>
    <property type="match status" value="1"/>
</dbReference>
<evidence type="ECO:0000256" key="5">
    <source>
        <dbReference type="ARBA" id="ARBA00022448"/>
    </source>
</evidence>
<dbReference type="GO" id="GO:0030027">
    <property type="term" value="C:lamellipodium"/>
    <property type="evidence" value="ECO:0007669"/>
    <property type="project" value="UniProtKB-SubCell"/>
</dbReference>
<protein>
    <recommendedName>
        <fullName evidence="4">Sorting nexin-2</fullName>
    </recommendedName>
</protein>
<reference evidence="16 17" key="1">
    <citation type="submission" date="2024-09" db="EMBL/GenBank/DDBJ databases">
        <title>A chromosome-level genome assembly of Gray's grenadier anchovy, Coilia grayii.</title>
        <authorList>
            <person name="Fu Z."/>
        </authorList>
    </citation>
    <scope>NUCLEOTIDE SEQUENCE [LARGE SCALE GENOMIC DNA]</scope>
    <source>
        <strain evidence="16">G4</strain>
        <tissue evidence="16">Muscle</tissue>
    </source>
</reference>
<evidence type="ECO:0000256" key="10">
    <source>
        <dbReference type="ARBA" id="ARBA00023136"/>
    </source>
</evidence>
<evidence type="ECO:0000256" key="1">
    <source>
        <dbReference type="ARBA" id="ARBA00004469"/>
    </source>
</evidence>
<evidence type="ECO:0000256" key="9">
    <source>
        <dbReference type="ARBA" id="ARBA00022990"/>
    </source>
</evidence>
<name>A0ABD1K4I1_9TELE</name>
<evidence type="ECO:0000256" key="6">
    <source>
        <dbReference type="ARBA" id="ARBA00022553"/>
    </source>
</evidence>
<feature type="coiled-coil region" evidence="13">
    <location>
        <begin position="1043"/>
        <end position="1070"/>
    </location>
</feature>
<comment type="function">
    <text evidence="12">Involved in several stages of intracellular trafficking. Interacts with membranes containing phosphatidylinositol 3-phosphate (PtdIns(3P)) or phosphatidylinositol 3,5-bisphosphate (PtdIns(3,5)P2). Acts in part as component of the retromer membrane-deforming SNX-BAR subcomplex. The SNX-BAR retromer mediates retrograde transport of cargo proteins from endosomes to the trans-Golgi network (TGN) and is involved in endosome-to-plasma membrane transport for cargo protein recycling. The SNX-BAR subcomplex functions to deform the donor membrane into a tubular profile called endosome-to-TGN transport carrier (ETC). Can sense membrane curvature and has in vitro vesicle-to-membrane remodeling activity. Required for retrograde endosome-to-TGN transport of TGN38. Promotes KALRN- and RHOG-dependent but retromer-independent membrane remodeling such as lamellipodium formation; the function is dependent on GEF activity of KALRN.</text>
</comment>
<dbReference type="EMBL" id="JBHFQA010000009">
    <property type="protein sequence ID" value="KAL2094045.1"/>
    <property type="molecule type" value="Genomic_DNA"/>
</dbReference>
<dbReference type="PANTHER" id="PTHR10555:SF129">
    <property type="entry name" value="SORTING NEXIN-1"/>
    <property type="match status" value="1"/>
</dbReference>
<feature type="region of interest" description="Disordered" evidence="14">
    <location>
        <begin position="395"/>
        <end position="430"/>
    </location>
</feature>
<keyword evidence="5" id="KW-0813">Transport</keyword>
<dbReference type="InterPro" id="IPR001683">
    <property type="entry name" value="PX_dom"/>
</dbReference>
<dbReference type="InterPro" id="IPR015404">
    <property type="entry name" value="Vps5_C"/>
</dbReference>
<dbReference type="Pfam" id="PF00787">
    <property type="entry name" value="PX"/>
    <property type="match status" value="1"/>
</dbReference>
<feature type="region of interest" description="Disordered" evidence="14">
    <location>
        <begin position="347"/>
        <end position="375"/>
    </location>
</feature>
<evidence type="ECO:0000256" key="4">
    <source>
        <dbReference type="ARBA" id="ARBA00020435"/>
    </source>
</evidence>
<organism evidence="16 17">
    <name type="scientific">Coilia grayii</name>
    <name type="common">Gray's grenadier anchovy</name>
    <dbReference type="NCBI Taxonomy" id="363190"/>
    <lineage>
        <taxon>Eukaryota</taxon>
        <taxon>Metazoa</taxon>
        <taxon>Chordata</taxon>
        <taxon>Craniata</taxon>
        <taxon>Vertebrata</taxon>
        <taxon>Euteleostomi</taxon>
        <taxon>Actinopterygii</taxon>
        <taxon>Neopterygii</taxon>
        <taxon>Teleostei</taxon>
        <taxon>Clupei</taxon>
        <taxon>Clupeiformes</taxon>
        <taxon>Clupeoidei</taxon>
        <taxon>Engraulidae</taxon>
        <taxon>Coilinae</taxon>
        <taxon>Coilia</taxon>
    </lineage>
</organism>
<evidence type="ECO:0000256" key="13">
    <source>
        <dbReference type="SAM" id="Coils"/>
    </source>
</evidence>
<dbReference type="InterPro" id="IPR036871">
    <property type="entry name" value="PX_dom_sf"/>
</dbReference>
<keyword evidence="8" id="KW-0653">Protein transport</keyword>
<dbReference type="AlphaFoldDB" id="A0ABD1K4I1"/>
<dbReference type="GO" id="GO:0031901">
    <property type="term" value="C:early endosome membrane"/>
    <property type="evidence" value="ECO:0007669"/>
    <property type="project" value="UniProtKB-SubCell"/>
</dbReference>
<dbReference type="SUPFAM" id="SSF64268">
    <property type="entry name" value="PX domain"/>
    <property type="match status" value="1"/>
</dbReference>
<dbReference type="PROSITE" id="PS50195">
    <property type="entry name" value="PX"/>
    <property type="match status" value="1"/>
</dbReference>
<keyword evidence="11" id="KW-0966">Cell projection</keyword>
<feature type="region of interest" description="Disordered" evidence="14">
    <location>
        <begin position="496"/>
        <end position="522"/>
    </location>
</feature>
<evidence type="ECO:0000256" key="7">
    <source>
        <dbReference type="ARBA" id="ARBA00022753"/>
    </source>
</evidence>
<keyword evidence="9" id="KW-0007">Acetylation</keyword>
<dbReference type="GO" id="GO:0015031">
    <property type="term" value="P:protein transport"/>
    <property type="evidence" value="ECO:0007669"/>
    <property type="project" value="UniProtKB-KW"/>
</dbReference>
<feature type="compositionally biased region" description="Acidic residues" evidence="14">
    <location>
        <begin position="415"/>
        <end position="425"/>
    </location>
</feature>
<feature type="compositionally biased region" description="Polar residues" evidence="14">
    <location>
        <begin position="662"/>
        <end position="671"/>
    </location>
</feature>
<evidence type="ECO:0000256" key="3">
    <source>
        <dbReference type="ARBA" id="ARBA00010883"/>
    </source>
</evidence>
<keyword evidence="7" id="KW-0967">Endosome</keyword>
<dbReference type="SMART" id="SM00312">
    <property type="entry name" value="PX"/>
    <property type="match status" value="1"/>
</dbReference>
<sequence length="1119" mass="124266">MATSSDRTPPPFPDIEDMDIETEIRGVESNEHEYILAIENVTGADVDEDNNPGDTFPPVYTVSNPISGFLDNADNEGIYKPVEEPADLGPKDEPNGAPENIFLTPQNTAVSNPQETNLPTDHSESLMHIPDGSSATDFEMELSPELSDEMELMTDLDITDELHQDDNSITGELVSDSQDIPVTHVAHEPESIVSEPLGILNSMCSKELVSDITEQPAGDDLLELLSEPARTEQKDLFGDPPDDIFSEVLQGKDEQQNFGISAASEEDYPEAKTTPIAEPLTDNVDSSSSEDFPEDPVMRLVSPETNPPDDLFSEMLKSKDEQQNTAISAASQDICLEAKNALITEPLTDDMDDSSESVSDSQNIPVTHVLHEPESTVSVSLVDSVMCAKEPLSDITERSVSDDLSEWLSEPASTEQEDLFGDPPDDTFSQIFEGKDEQQNSAISAASKDVCLETNNTPITEPSTDDLDTFAEEPSINLANQDANQPDEIFSEVFEGKDEQQKSAISTSSKDDVPEAKTPLITEPLTVDVDDSGALVSDCHNIPVTHALREPESTVSEPLGVLNSMVCAKEPASDVTEQPAGDDLSELISEPARREQKDLFGDPPDDIFSDFIKGKNEQQKSAISAVSKDAKHTTIVEPLTDDVNSFPSDDLPEDSEVRLTSPGANPSCSSDCRTRDGEEQDIFAEATVELSLDSPAIQRGKEEPSGVLPPASSTSASSSISKLQSKTLEELEEEETADRFDINVLVTNPEKVGDGMNAYMVYRVSTKTSLPMFKSKNLVVRRRFSDFLGLYEKLSDKLSQNGYIVPPPPEKSILGMTKVKVGKEDASSAEFVEKRRAALERFIQRILCYPTLLQDPSVREFLESEELPRAVNTQTFSGAGFLKIIHRATDAVSKMTIKMNESDIWFEEKLQEVEAEDHQLRRLHALVDSLVIHRKDLSGHTAMFAKSVGMLGSSEDNTALSRALCQLAEVEDKIEQLHQQQAGNDFFIFAELLADYIRLLEAVRGCFDQRMKMWQRWQDAQNMLQKKREMEAKLLWANKPDKLQLAKDEIAEWEEKVTQYERDFERISETVRKEVLRFEKEKAKDFKKQMLKYLQALLHSQQQLIKYWEAFLPEAKAIA</sequence>
<proteinExistence type="inferred from homology"/>
<evidence type="ECO:0000256" key="2">
    <source>
        <dbReference type="ARBA" id="ARBA00004510"/>
    </source>
</evidence>
<dbReference type="Gene3D" id="1.20.1270.60">
    <property type="entry name" value="Arfaptin homology (AH) domain/BAR domain"/>
    <property type="match status" value="1"/>
</dbReference>
<accession>A0ABD1K4I1</accession>
<keyword evidence="13" id="KW-0175">Coiled coil</keyword>
<gene>
    <name evidence="16" type="ORF">ACEWY4_011357</name>
</gene>
<evidence type="ECO:0000256" key="14">
    <source>
        <dbReference type="SAM" id="MobiDB-lite"/>
    </source>
</evidence>
<comment type="subcellular location">
    <subcellularLocation>
        <location evidence="2">Cell projection</location>
        <location evidence="2">Lamellipodium</location>
    </subcellularLocation>
    <subcellularLocation>
        <location evidence="1">Early endosome membrane</location>
        <topology evidence="1">Peripheral membrane protein</topology>
        <orientation evidence="1">Cytoplasmic side</orientation>
    </subcellularLocation>
</comment>
<feature type="region of interest" description="Disordered" evidence="14">
    <location>
        <begin position="693"/>
        <end position="734"/>
    </location>
</feature>
<feature type="compositionally biased region" description="Low complexity" evidence="14">
    <location>
        <begin position="711"/>
        <end position="726"/>
    </location>
</feature>
<dbReference type="Proteomes" id="UP001591681">
    <property type="component" value="Unassembled WGS sequence"/>
</dbReference>
<evidence type="ECO:0000256" key="11">
    <source>
        <dbReference type="ARBA" id="ARBA00023273"/>
    </source>
</evidence>
<dbReference type="SUPFAM" id="SSF103657">
    <property type="entry name" value="BAR/IMD domain-like"/>
    <property type="match status" value="1"/>
</dbReference>
<dbReference type="FunFam" id="3.30.1520.10:FF:000016">
    <property type="entry name" value="Sorting nexin 2"/>
    <property type="match status" value="1"/>
</dbReference>
<dbReference type="Pfam" id="PF09325">
    <property type="entry name" value="Vps5"/>
    <property type="match status" value="1"/>
</dbReference>
<evidence type="ECO:0000256" key="8">
    <source>
        <dbReference type="ARBA" id="ARBA00022927"/>
    </source>
</evidence>
<evidence type="ECO:0000313" key="17">
    <source>
        <dbReference type="Proteomes" id="UP001591681"/>
    </source>
</evidence>
<feature type="region of interest" description="Disordered" evidence="14">
    <location>
        <begin position="252"/>
        <end position="312"/>
    </location>
</feature>
<comment type="caution">
    <text evidence="16">The sequence shown here is derived from an EMBL/GenBank/DDBJ whole genome shotgun (WGS) entry which is preliminary data.</text>
</comment>
<dbReference type="InterPro" id="IPR027267">
    <property type="entry name" value="AH/BAR_dom_sf"/>
</dbReference>
<keyword evidence="10" id="KW-0472">Membrane</keyword>
<evidence type="ECO:0000256" key="12">
    <source>
        <dbReference type="ARBA" id="ARBA00045620"/>
    </source>
</evidence>
<dbReference type="Gene3D" id="3.30.1520.10">
    <property type="entry name" value="Phox-like domain"/>
    <property type="match status" value="1"/>
</dbReference>
<feature type="domain" description="PX" evidence="15">
    <location>
        <begin position="740"/>
        <end position="869"/>
    </location>
</feature>
<feature type="region of interest" description="Disordered" evidence="14">
    <location>
        <begin position="623"/>
        <end position="676"/>
    </location>
</feature>